<evidence type="ECO:0008006" key="3">
    <source>
        <dbReference type="Google" id="ProtNLM"/>
    </source>
</evidence>
<dbReference type="EMBL" id="FNAP01000011">
    <property type="protein sequence ID" value="SDE76271.1"/>
    <property type="molecule type" value="Genomic_DNA"/>
</dbReference>
<accession>A0A1G7FK10</accession>
<gene>
    <name evidence="1" type="ORF">SAMN05421720_111107</name>
</gene>
<dbReference type="STRING" id="69960.SAMN05421720_111107"/>
<dbReference type="Proteomes" id="UP000199412">
    <property type="component" value="Unassembled WGS sequence"/>
</dbReference>
<dbReference type="InterPro" id="IPR018841">
    <property type="entry name" value="DUF2442"/>
</dbReference>
<sequence>MSISPERVTFDDDMMWVALRDGRTVGVPLAWFPRLLNASPSERAAFDLSPRGIHWDALDEDISVEGLLAGAGDLTRARDTAA</sequence>
<evidence type="ECO:0000313" key="1">
    <source>
        <dbReference type="EMBL" id="SDE76271.1"/>
    </source>
</evidence>
<name>A0A1G7FK10_9PROT</name>
<keyword evidence="2" id="KW-1185">Reference proteome</keyword>
<dbReference type="Gene3D" id="3.30.2020.40">
    <property type="entry name" value="Uncharacterised protein PF10387, DUF2442"/>
    <property type="match status" value="1"/>
</dbReference>
<dbReference type="RefSeq" id="WP_092787398.1">
    <property type="nucleotide sequence ID" value="NZ_FNAP01000011.1"/>
</dbReference>
<dbReference type="OrthoDB" id="337884at2"/>
<evidence type="ECO:0000313" key="2">
    <source>
        <dbReference type="Proteomes" id="UP000199412"/>
    </source>
</evidence>
<dbReference type="AlphaFoldDB" id="A0A1G7FK10"/>
<reference evidence="1 2" key="1">
    <citation type="submission" date="2016-10" db="EMBL/GenBank/DDBJ databases">
        <authorList>
            <person name="de Groot N.N."/>
        </authorList>
    </citation>
    <scope>NUCLEOTIDE SEQUENCE [LARGE SCALE GENOMIC DNA]</scope>
    <source>
        <strain evidence="1 2">ATCC 700224</strain>
    </source>
</reference>
<dbReference type="Pfam" id="PF10387">
    <property type="entry name" value="DUF2442"/>
    <property type="match status" value="1"/>
</dbReference>
<protein>
    <recommendedName>
        <fullName evidence="3">DUF2442 domain-containing protein</fullName>
    </recommendedName>
</protein>
<organism evidence="1 2">
    <name type="scientific">Rhodospira trueperi</name>
    <dbReference type="NCBI Taxonomy" id="69960"/>
    <lineage>
        <taxon>Bacteria</taxon>
        <taxon>Pseudomonadati</taxon>
        <taxon>Pseudomonadota</taxon>
        <taxon>Alphaproteobacteria</taxon>
        <taxon>Rhodospirillales</taxon>
        <taxon>Rhodospirillaceae</taxon>
        <taxon>Rhodospira</taxon>
    </lineage>
</organism>
<proteinExistence type="predicted"/>